<keyword evidence="4" id="KW-1185">Reference proteome</keyword>
<feature type="chain" id="PRO_5046376234" evidence="2">
    <location>
        <begin position="21"/>
        <end position="612"/>
    </location>
</feature>
<accession>A0ABP9V373</accession>
<gene>
    <name evidence="3" type="ORF">Rhal01_02629</name>
</gene>
<evidence type="ECO:0000313" key="4">
    <source>
        <dbReference type="Proteomes" id="UP001424741"/>
    </source>
</evidence>
<name>A0ABP9V373_9BACT</name>
<evidence type="ECO:0000313" key="3">
    <source>
        <dbReference type="EMBL" id="GAA5496445.1"/>
    </source>
</evidence>
<evidence type="ECO:0000256" key="2">
    <source>
        <dbReference type="SAM" id="SignalP"/>
    </source>
</evidence>
<dbReference type="RefSeq" id="WP_346189124.1">
    <property type="nucleotide sequence ID" value="NZ_BAABRL010000008.1"/>
</dbReference>
<proteinExistence type="predicted"/>
<evidence type="ECO:0000256" key="1">
    <source>
        <dbReference type="SAM" id="MobiDB-lite"/>
    </source>
</evidence>
<organism evidence="3 4">
    <name type="scientific">Rubritalea halochordaticola</name>
    <dbReference type="NCBI Taxonomy" id="714537"/>
    <lineage>
        <taxon>Bacteria</taxon>
        <taxon>Pseudomonadati</taxon>
        <taxon>Verrucomicrobiota</taxon>
        <taxon>Verrucomicrobiia</taxon>
        <taxon>Verrucomicrobiales</taxon>
        <taxon>Rubritaleaceae</taxon>
        <taxon>Rubritalea</taxon>
    </lineage>
</organism>
<protein>
    <submittedName>
        <fullName evidence="3">Uncharacterized protein</fullName>
    </submittedName>
</protein>
<feature type="signal peptide" evidence="2">
    <location>
        <begin position="1"/>
        <end position="20"/>
    </location>
</feature>
<reference evidence="3 4" key="1">
    <citation type="submission" date="2024-02" db="EMBL/GenBank/DDBJ databases">
        <title>Rubritalea halochordaticola NBRC 107102.</title>
        <authorList>
            <person name="Ichikawa N."/>
            <person name="Katano-Makiyama Y."/>
            <person name="Hidaka K."/>
        </authorList>
    </citation>
    <scope>NUCLEOTIDE SEQUENCE [LARGE SCALE GENOMIC DNA]</scope>
    <source>
        <strain evidence="3 4">NBRC 107102</strain>
    </source>
</reference>
<feature type="region of interest" description="Disordered" evidence="1">
    <location>
        <begin position="179"/>
        <end position="213"/>
    </location>
</feature>
<dbReference type="EMBL" id="BAABRL010000008">
    <property type="protein sequence ID" value="GAA5496445.1"/>
    <property type="molecule type" value="Genomic_DNA"/>
</dbReference>
<sequence>MKKVFYIPLCLGLSAMPLLAVTYHEPSDDIVMIRTDRLPIDTDTMKWLSHQLVIIAERESPGTAVDMRTNAQLIALAQILDNENREAKRFNDLLKRGQSYDTTSTDQVTKATSRVWSLVNFLSNKEAGNEANLLADCIKDTMLVIDPKHPSLSEFRASAKRWEGKVAQLDKFKGRGRQIADNPRVTDEPIDPPVIAENDDEDMPEKQKEETLTNNKASKWHALTGNIISPVQEYARIDNKDRYRDEITSISVEILPGKADKDNKLQFECYPRPQHDGKLEYEIKKKLGNEWKDLPNAKIKLKLKNSLSNRDQKYLVSNLLVFLDSSLADNKYSSKTLTLTNVDDNGDFSRGYSFWHTMRLVAATEEGRRILVPQHAEDDLRQLIALEKPEFFVKNEIIVVNSLKEARSYSGKLTDPKIKEACELYAEFQDVAESRSIGALTANKHVRERLEKILALMPNHISAKMLLLQGSGQRPIKLESKFLAYELDDITSDIVPIIREAAKFGAKYTDYSNKTDVVASKMEKELEVIKNYVDSADDAMYETAEDLVSNLKILSRAVSRNRNKDYDERSGYYARLIKNTTDELTRGYENLDAQIVSKTKRMKTEIFKDFKK</sequence>
<dbReference type="Proteomes" id="UP001424741">
    <property type="component" value="Unassembled WGS sequence"/>
</dbReference>
<keyword evidence="2" id="KW-0732">Signal</keyword>
<comment type="caution">
    <text evidence="3">The sequence shown here is derived from an EMBL/GenBank/DDBJ whole genome shotgun (WGS) entry which is preliminary data.</text>
</comment>